<dbReference type="PANTHER" id="PTHR42951:SF17">
    <property type="entry name" value="METALLO-BETA-LACTAMASE DOMAIN-CONTAINING PROTEIN"/>
    <property type="match status" value="1"/>
</dbReference>
<evidence type="ECO:0000259" key="1">
    <source>
        <dbReference type="SMART" id="SM00849"/>
    </source>
</evidence>
<dbReference type="InterPro" id="IPR036866">
    <property type="entry name" value="RibonucZ/Hydroxyglut_hydro"/>
</dbReference>
<name>A0AB36I9C2_CORGT</name>
<dbReference type="EMBL" id="LOQT01000013">
    <property type="protein sequence ID" value="OKX83133.1"/>
    <property type="molecule type" value="Genomic_DNA"/>
</dbReference>
<feature type="domain" description="Metallo-beta-lactamase" evidence="1">
    <location>
        <begin position="16"/>
        <end position="218"/>
    </location>
</feature>
<evidence type="ECO:0000313" key="2">
    <source>
        <dbReference type="EMBL" id="OKX83133.1"/>
    </source>
</evidence>
<dbReference type="InterPro" id="IPR001279">
    <property type="entry name" value="Metallo-B-lactamas"/>
</dbReference>
<protein>
    <submittedName>
        <fullName evidence="2">MBL fold metallo-hydrolase</fullName>
    </submittedName>
</protein>
<dbReference type="CDD" id="cd07721">
    <property type="entry name" value="yflN-like_MBL-fold"/>
    <property type="match status" value="1"/>
</dbReference>
<sequence>MNTPIHPIYAPWGRFGLYTFLIDAPELAIVDTGVTATAEGVAQGLKQLGRSIEDVKWILLTHGHIDHLGGTVKLWEMTNRRAKVVIHADDADYLQRRRAHVENYLKLRARYIEDPEAEDKQTAMMSEAISGEMSPHVVVRGGETLDLGGVNVRVIHTPGHTDGSVSYLVEGQNDIFVGDAVQIHGAANGFPGYENPLSYRESLLKLQQLEPNRLFLGHPFRSAEGVAYEVELDFVKSAHVLQEALDIESRVSAAAMLPNGSSDSPYSPFERAAQAMNYSGDPRLEPSPFFTTMHGYMNS</sequence>
<evidence type="ECO:0000313" key="3">
    <source>
        <dbReference type="Proteomes" id="UP000186091"/>
    </source>
</evidence>
<comment type="caution">
    <text evidence="2">The sequence shown here is derived from an EMBL/GenBank/DDBJ whole genome shotgun (WGS) entry which is preliminary data.</text>
</comment>
<dbReference type="Pfam" id="PF00753">
    <property type="entry name" value="Lactamase_B"/>
    <property type="match status" value="1"/>
</dbReference>
<dbReference type="PANTHER" id="PTHR42951">
    <property type="entry name" value="METALLO-BETA-LACTAMASE DOMAIN-CONTAINING"/>
    <property type="match status" value="1"/>
</dbReference>
<dbReference type="AlphaFoldDB" id="A0AB36I9C2"/>
<dbReference type="Proteomes" id="UP000186091">
    <property type="component" value="Unassembled WGS sequence"/>
</dbReference>
<dbReference type="InterPro" id="IPR050855">
    <property type="entry name" value="NDM-1-like"/>
</dbReference>
<reference evidence="2 3" key="1">
    <citation type="submission" date="2015-12" db="EMBL/GenBank/DDBJ databases">
        <title>Genome sequence of Corynebacterium AS 1.542.</title>
        <authorList>
            <person name="Yang J."/>
            <person name="Yang S."/>
        </authorList>
    </citation>
    <scope>NUCLEOTIDE SEQUENCE [LARGE SCALE GENOMIC DNA]</scope>
    <source>
        <strain evidence="2 3">AS 1.542</strain>
    </source>
</reference>
<dbReference type="SUPFAM" id="SSF56281">
    <property type="entry name" value="Metallo-hydrolase/oxidoreductase"/>
    <property type="match status" value="1"/>
</dbReference>
<organism evidence="2 3">
    <name type="scientific">Corynebacterium glutamicum</name>
    <name type="common">Brevibacterium saccharolyticum</name>
    <dbReference type="NCBI Taxonomy" id="1718"/>
    <lineage>
        <taxon>Bacteria</taxon>
        <taxon>Bacillati</taxon>
        <taxon>Actinomycetota</taxon>
        <taxon>Actinomycetes</taxon>
        <taxon>Mycobacteriales</taxon>
        <taxon>Corynebacteriaceae</taxon>
        <taxon>Corynebacterium</taxon>
    </lineage>
</organism>
<gene>
    <name evidence="2" type="ORF">AUP69_05015</name>
</gene>
<dbReference type="SMART" id="SM00849">
    <property type="entry name" value="Lactamase_B"/>
    <property type="match status" value="1"/>
</dbReference>
<proteinExistence type="predicted"/>
<dbReference type="RefSeq" id="WP_003858569.1">
    <property type="nucleotide sequence ID" value="NZ_JAAOYN010000001.1"/>
</dbReference>
<accession>A0AB36I9C2</accession>
<dbReference type="Gene3D" id="3.60.15.10">
    <property type="entry name" value="Ribonuclease Z/Hydroxyacylglutathione hydrolase-like"/>
    <property type="match status" value="1"/>
</dbReference>